<feature type="compositionally biased region" description="Polar residues" evidence="1">
    <location>
        <begin position="90"/>
        <end position="105"/>
    </location>
</feature>
<gene>
    <name evidence="2" type="ORF">HII31_02298</name>
</gene>
<dbReference type="AlphaFoldDB" id="A0A8H6RPS5"/>
<name>A0A8H6RPS5_9PEZI</name>
<evidence type="ECO:0000256" key="1">
    <source>
        <dbReference type="SAM" id="MobiDB-lite"/>
    </source>
</evidence>
<dbReference type="Proteomes" id="UP000660729">
    <property type="component" value="Unassembled WGS sequence"/>
</dbReference>
<accession>A0A8H6RPS5</accession>
<proteinExistence type="predicted"/>
<feature type="region of interest" description="Disordered" evidence="1">
    <location>
        <begin position="75"/>
        <end position="159"/>
    </location>
</feature>
<evidence type="ECO:0000313" key="3">
    <source>
        <dbReference type="Proteomes" id="UP000660729"/>
    </source>
</evidence>
<feature type="non-terminal residue" evidence="2">
    <location>
        <position position="1"/>
    </location>
</feature>
<sequence length="184" mass="20263">SLKYLLCCSLAEESNPSTSFRSTIIFSTVDTTFSPITHHTATTTMDCFADFCLSCDRESPDGPYCSQQCKLADLERSNPSSPTSPTSSNAERNWTSGQYYQRKTPSYSASSSSSRPQSGYFMWTTPQQSDDRQLTPSSSRTSLSSTSSTSTASGSYSQHTKAQLNDYFSSFDQAKAAKRRSSLR</sequence>
<comment type="caution">
    <text evidence="2">The sequence shown here is derived from an EMBL/GenBank/DDBJ whole genome shotgun (WGS) entry which is preliminary data.</text>
</comment>
<dbReference type="EMBL" id="JABCIY010000027">
    <property type="protein sequence ID" value="KAF7196231.1"/>
    <property type="molecule type" value="Genomic_DNA"/>
</dbReference>
<dbReference type="OrthoDB" id="2563506at2759"/>
<dbReference type="InterPro" id="IPR024368">
    <property type="entry name" value="Ecl1/2/3"/>
</dbReference>
<feature type="compositionally biased region" description="Low complexity" evidence="1">
    <location>
        <begin position="106"/>
        <end position="118"/>
    </location>
</feature>
<dbReference type="Pfam" id="PF12855">
    <property type="entry name" value="Ecl1"/>
    <property type="match status" value="1"/>
</dbReference>
<protein>
    <recommendedName>
        <fullName evidence="4">Life-span regulatory factor domain-containing protein</fullName>
    </recommendedName>
</protein>
<keyword evidence="3" id="KW-1185">Reference proteome</keyword>
<reference evidence="2" key="1">
    <citation type="submission" date="2020-04" db="EMBL/GenBank/DDBJ databases">
        <title>Draft genome resource of the tomato pathogen Pseudocercospora fuligena.</title>
        <authorList>
            <person name="Zaccaron A."/>
        </authorList>
    </citation>
    <scope>NUCLEOTIDE SEQUENCE</scope>
    <source>
        <strain evidence="2">PF001</strain>
    </source>
</reference>
<evidence type="ECO:0008006" key="4">
    <source>
        <dbReference type="Google" id="ProtNLM"/>
    </source>
</evidence>
<feature type="compositionally biased region" description="Low complexity" evidence="1">
    <location>
        <begin position="135"/>
        <end position="157"/>
    </location>
</feature>
<evidence type="ECO:0000313" key="2">
    <source>
        <dbReference type="EMBL" id="KAF7196231.1"/>
    </source>
</evidence>
<feature type="compositionally biased region" description="Low complexity" evidence="1">
    <location>
        <begin position="77"/>
        <end position="89"/>
    </location>
</feature>
<organism evidence="2 3">
    <name type="scientific">Pseudocercospora fuligena</name>
    <dbReference type="NCBI Taxonomy" id="685502"/>
    <lineage>
        <taxon>Eukaryota</taxon>
        <taxon>Fungi</taxon>
        <taxon>Dikarya</taxon>
        <taxon>Ascomycota</taxon>
        <taxon>Pezizomycotina</taxon>
        <taxon>Dothideomycetes</taxon>
        <taxon>Dothideomycetidae</taxon>
        <taxon>Mycosphaerellales</taxon>
        <taxon>Mycosphaerellaceae</taxon>
        <taxon>Pseudocercospora</taxon>
    </lineage>
</organism>